<evidence type="ECO:0000313" key="2">
    <source>
        <dbReference type="Proteomes" id="UP000308600"/>
    </source>
</evidence>
<evidence type="ECO:0000313" key="1">
    <source>
        <dbReference type="EMBL" id="TFK68230.1"/>
    </source>
</evidence>
<gene>
    <name evidence="1" type="ORF">BDN72DRAFT_842023</name>
</gene>
<organism evidence="1 2">
    <name type="scientific">Pluteus cervinus</name>
    <dbReference type="NCBI Taxonomy" id="181527"/>
    <lineage>
        <taxon>Eukaryota</taxon>
        <taxon>Fungi</taxon>
        <taxon>Dikarya</taxon>
        <taxon>Basidiomycota</taxon>
        <taxon>Agaricomycotina</taxon>
        <taxon>Agaricomycetes</taxon>
        <taxon>Agaricomycetidae</taxon>
        <taxon>Agaricales</taxon>
        <taxon>Pluteineae</taxon>
        <taxon>Pluteaceae</taxon>
        <taxon>Pluteus</taxon>
    </lineage>
</organism>
<dbReference type="EMBL" id="ML208356">
    <property type="protein sequence ID" value="TFK68230.1"/>
    <property type="molecule type" value="Genomic_DNA"/>
</dbReference>
<accession>A0ACD3AQY9</accession>
<sequence length="162" mass="18906">MEPGNLYFSKMKMGFLVGSHLPINILPLGLQLHAALHSSPVFLIRIVKRYLSFQSVTPELPPEIIQHILAFADAEDTTKMLYSLLFVCRWFRSDIERLYHTIKFHKPRQIILLQILASYPKLASRVKAFKFHEQSLQAMINLEYLDIGRPQTDEPFFIRCFT</sequence>
<proteinExistence type="predicted"/>
<protein>
    <submittedName>
        <fullName evidence="1">Uncharacterized protein</fullName>
    </submittedName>
</protein>
<reference evidence="1 2" key="1">
    <citation type="journal article" date="2019" name="Nat. Ecol. Evol.">
        <title>Megaphylogeny resolves global patterns of mushroom evolution.</title>
        <authorList>
            <person name="Varga T."/>
            <person name="Krizsan K."/>
            <person name="Foldi C."/>
            <person name="Dima B."/>
            <person name="Sanchez-Garcia M."/>
            <person name="Sanchez-Ramirez S."/>
            <person name="Szollosi G.J."/>
            <person name="Szarkandi J.G."/>
            <person name="Papp V."/>
            <person name="Albert L."/>
            <person name="Andreopoulos W."/>
            <person name="Angelini C."/>
            <person name="Antonin V."/>
            <person name="Barry K.W."/>
            <person name="Bougher N.L."/>
            <person name="Buchanan P."/>
            <person name="Buyck B."/>
            <person name="Bense V."/>
            <person name="Catcheside P."/>
            <person name="Chovatia M."/>
            <person name="Cooper J."/>
            <person name="Damon W."/>
            <person name="Desjardin D."/>
            <person name="Finy P."/>
            <person name="Geml J."/>
            <person name="Haridas S."/>
            <person name="Hughes K."/>
            <person name="Justo A."/>
            <person name="Karasinski D."/>
            <person name="Kautmanova I."/>
            <person name="Kiss B."/>
            <person name="Kocsube S."/>
            <person name="Kotiranta H."/>
            <person name="LaButti K.M."/>
            <person name="Lechner B.E."/>
            <person name="Liimatainen K."/>
            <person name="Lipzen A."/>
            <person name="Lukacs Z."/>
            <person name="Mihaltcheva S."/>
            <person name="Morgado L.N."/>
            <person name="Niskanen T."/>
            <person name="Noordeloos M.E."/>
            <person name="Ohm R.A."/>
            <person name="Ortiz-Santana B."/>
            <person name="Ovrebo C."/>
            <person name="Racz N."/>
            <person name="Riley R."/>
            <person name="Savchenko A."/>
            <person name="Shiryaev A."/>
            <person name="Soop K."/>
            <person name="Spirin V."/>
            <person name="Szebenyi C."/>
            <person name="Tomsovsky M."/>
            <person name="Tulloss R.E."/>
            <person name="Uehling J."/>
            <person name="Grigoriev I.V."/>
            <person name="Vagvolgyi C."/>
            <person name="Papp T."/>
            <person name="Martin F.M."/>
            <person name="Miettinen O."/>
            <person name="Hibbett D.S."/>
            <person name="Nagy L.G."/>
        </authorList>
    </citation>
    <scope>NUCLEOTIDE SEQUENCE [LARGE SCALE GENOMIC DNA]</scope>
    <source>
        <strain evidence="1 2">NL-1719</strain>
    </source>
</reference>
<dbReference type="Proteomes" id="UP000308600">
    <property type="component" value="Unassembled WGS sequence"/>
</dbReference>
<name>A0ACD3AQY9_9AGAR</name>
<keyword evidence="2" id="KW-1185">Reference proteome</keyword>